<reference evidence="1 2" key="1">
    <citation type="submission" date="2021-12" db="EMBL/GenBank/DDBJ databases">
        <title>Discovery of the Pendulisporaceae a myxobacterial family with distinct sporulation behavior and unique specialized metabolism.</title>
        <authorList>
            <person name="Garcia R."/>
            <person name="Popoff A."/>
            <person name="Bader C.D."/>
            <person name="Loehr J."/>
            <person name="Walesch S."/>
            <person name="Walt C."/>
            <person name="Boldt J."/>
            <person name="Bunk B."/>
            <person name="Haeckl F.J.F.P.J."/>
            <person name="Gunesch A.P."/>
            <person name="Birkelbach J."/>
            <person name="Nuebel U."/>
            <person name="Pietschmann T."/>
            <person name="Bach T."/>
            <person name="Mueller R."/>
        </authorList>
    </citation>
    <scope>NUCLEOTIDE SEQUENCE [LARGE SCALE GENOMIC DNA]</scope>
    <source>
        <strain evidence="1 2">MSr11954</strain>
    </source>
</reference>
<keyword evidence="2" id="KW-1185">Reference proteome</keyword>
<sequence length="499" mass="53241">MHRASALLTGSFAILAGVIFGLPSCGSSDDVGFNPLDDGGRVDDGSFTPRPDGGGPRPCTTGLCLKRVSCPGGGDTTITGTVYDPAGKVPLYNAFVFVPNAPLQKIPTGASCDRCDSGSNVYSGDPVSSALTDASGKFTLKNVPVDNNIPLVVQIGKWRRENVKINVTKSCGENPVAAEVTRLPKNSGEGSIPHIALATGGWDSMECLLRRMGLDSSEFSTKGAAGDGRVHLFQGQGSGTQKPTIKFDNDVAGGASFANAGTDMWSNVDQLKAYDMVILSCEGARFPDSKPESARNALYEYEKIGGRVFASHWHDIWFSQGPSPVPAIGRWTNSSQENDRDTQVAEVNEKFPKGKAFSDWLQNVQATSAKGKLPIEQARRNLSLPLGSRAQDWATIPNYMWRKNNVDDPPTLASPPEAVQFVSYNAPLDKPEAEACGRAVYSGLHVSSGARKDNIGQTFPGAECISGDLSPQEKALEFMLFDLSSCISKDTEPPPPPIH</sequence>
<evidence type="ECO:0000313" key="1">
    <source>
        <dbReference type="EMBL" id="WXB18731.1"/>
    </source>
</evidence>
<dbReference type="SUPFAM" id="SSF49464">
    <property type="entry name" value="Carboxypeptidase regulatory domain-like"/>
    <property type="match status" value="1"/>
</dbReference>
<dbReference type="Proteomes" id="UP001370348">
    <property type="component" value="Chromosome"/>
</dbReference>
<organism evidence="1 2">
    <name type="scientific">Pendulispora albinea</name>
    <dbReference type="NCBI Taxonomy" id="2741071"/>
    <lineage>
        <taxon>Bacteria</taxon>
        <taxon>Pseudomonadati</taxon>
        <taxon>Myxococcota</taxon>
        <taxon>Myxococcia</taxon>
        <taxon>Myxococcales</taxon>
        <taxon>Sorangiineae</taxon>
        <taxon>Pendulisporaceae</taxon>
        <taxon>Pendulispora</taxon>
    </lineage>
</organism>
<protein>
    <submittedName>
        <fullName evidence="1">Carboxypeptidase regulatory-like domain-containing protein</fullName>
    </submittedName>
</protein>
<name>A0ABZ2M895_9BACT</name>
<dbReference type="InterPro" id="IPR008969">
    <property type="entry name" value="CarboxyPept-like_regulatory"/>
</dbReference>
<dbReference type="RefSeq" id="WP_394828359.1">
    <property type="nucleotide sequence ID" value="NZ_CP089984.1"/>
</dbReference>
<proteinExistence type="predicted"/>
<gene>
    <name evidence="1" type="ORF">LZC94_16025</name>
</gene>
<accession>A0ABZ2M895</accession>
<dbReference type="EMBL" id="CP089984">
    <property type="protein sequence ID" value="WXB18731.1"/>
    <property type="molecule type" value="Genomic_DNA"/>
</dbReference>
<evidence type="ECO:0000313" key="2">
    <source>
        <dbReference type="Proteomes" id="UP001370348"/>
    </source>
</evidence>